<dbReference type="InterPro" id="IPR036855">
    <property type="entry name" value="Znf_CCCH_sf"/>
</dbReference>
<dbReference type="OrthoDB" id="410307at2759"/>
<evidence type="ECO:0000256" key="5">
    <source>
        <dbReference type="PROSITE-ProRule" id="PRU00723"/>
    </source>
</evidence>
<dbReference type="Proteomes" id="UP000188268">
    <property type="component" value="Unassembled WGS sequence"/>
</dbReference>
<dbReference type="AlphaFoldDB" id="A0A1R3G629"/>
<evidence type="ECO:0000313" key="8">
    <source>
        <dbReference type="Proteomes" id="UP000188268"/>
    </source>
</evidence>
<name>A0A1R3G629_COCAP</name>
<keyword evidence="1 5" id="KW-0479">Metal-binding</keyword>
<evidence type="ECO:0000259" key="6">
    <source>
        <dbReference type="PROSITE" id="PS50103"/>
    </source>
</evidence>
<dbReference type="GO" id="GO:0003729">
    <property type="term" value="F:mRNA binding"/>
    <property type="evidence" value="ECO:0007669"/>
    <property type="project" value="InterPro"/>
</dbReference>
<evidence type="ECO:0000256" key="3">
    <source>
        <dbReference type="ARBA" id="ARBA00022771"/>
    </source>
</evidence>
<proteinExistence type="predicted"/>
<dbReference type="Pfam" id="PF00642">
    <property type="entry name" value="zf-CCCH"/>
    <property type="match status" value="1"/>
</dbReference>
<keyword evidence="3 5" id="KW-0863">Zinc-finger</keyword>
<accession>A0A1R3G629</accession>
<dbReference type="PANTHER" id="PTHR12547:SF162">
    <property type="entry name" value="ZINC FINGER CCCH DOMAIN-CONTAINING PROTEIN 15"/>
    <property type="match status" value="1"/>
</dbReference>
<protein>
    <submittedName>
        <fullName evidence="7">Zinc finger, CCCH-type</fullName>
    </submittedName>
</protein>
<dbReference type="PANTHER" id="PTHR12547">
    <property type="entry name" value="CCCH ZINC FINGER/TIS11-RELATED"/>
    <property type="match status" value="1"/>
</dbReference>
<dbReference type="SMART" id="SM00356">
    <property type="entry name" value="ZnF_C3H1"/>
    <property type="match status" value="1"/>
</dbReference>
<keyword evidence="2" id="KW-0677">Repeat</keyword>
<dbReference type="InterPro" id="IPR000571">
    <property type="entry name" value="Znf_CCCH"/>
</dbReference>
<dbReference type="Gene3D" id="4.10.1000.10">
    <property type="entry name" value="Zinc finger, CCCH-type"/>
    <property type="match status" value="1"/>
</dbReference>
<gene>
    <name evidence="7" type="ORF">CCACVL1_28586</name>
</gene>
<dbReference type="STRING" id="210143.A0A1R3G629"/>
<dbReference type="Gramene" id="OMO53517">
    <property type="protein sequence ID" value="OMO53517"/>
    <property type="gene ID" value="CCACVL1_28586"/>
</dbReference>
<reference evidence="7 8" key="1">
    <citation type="submission" date="2013-09" db="EMBL/GenBank/DDBJ databases">
        <title>Corchorus capsularis genome sequencing.</title>
        <authorList>
            <person name="Alam M."/>
            <person name="Haque M.S."/>
            <person name="Islam M.S."/>
            <person name="Emdad E.M."/>
            <person name="Islam M.M."/>
            <person name="Ahmed B."/>
            <person name="Halim A."/>
            <person name="Hossen Q.M.M."/>
            <person name="Hossain M.Z."/>
            <person name="Ahmed R."/>
            <person name="Khan M.M."/>
            <person name="Islam R."/>
            <person name="Rashid M.M."/>
            <person name="Khan S.A."/>
            <person name="Rahman M.S."/>
            <person name="Alam M."/>
        </authorList>
    </citation>
    <scope>NUCLEOTIDE SEQUENCE [LARGE SCALE GENOMIC DNA]</scope>
    <source>
        <strain evidence="8">cv. CVL-1</strain>
        <tissue evidence="7">Whole seedling</tissue>
    </source>
</reference>
<keyword evidence="4 5" id="KW-0862">Zinc</keyword>
<dbReference type="EMBL" id="AWWV01015167">
    <property type="protein sequence ID" value="OMO53517.1"/>
    <property type="molecule type" value="Genomic_DNA"/>
</dbReference>
<feature type="zinc finger region" description="C3H1-type" evidence="5">
    <location>
        <begin position="27"/>
        <end position="55"/>
    </location>
</feature>
<dbReference type="GO" id="GO:0008270">
    <property type="term" value="F:zinc ion binding"/>
    <property type="evidence" value="ECO:0007669"/>
    <property type="project" value="UniProtKB-KW"/>
</dbReference>
<evidence type="ECO:0000313" key="7">
    <source>
        <dbReference type="EMBL" id="OMO53517.1"/>
    </source>
</evidence>
<dbReference type="PROSITE" id="PS50103">
    <property type="entry name" value="ZF_C3H1"/>
    <property type="match status" value="1"/>
</dbReference>
<organism evidence="7 8">
    <name type="scientific">Corchorus capsularis</name>
    <name type="common">Jute</name>
    <dbReference type="NCBI Taxonomy" id="210143"/>
    <lineage>
        <taxon>Eukaryota</taxon>
        <taxon>Viridiplantae</taxon>
        <taxon>Streptophyta</taxon>
        <taxon>Embryophyta</taxon>
        <taxon>Tracheophyta</taxon>
        <taxon>Spermatophyta</taxon>
        <taxon>Magnoliopsida</taxon>
        <taxon>eudicotyledons</taxon>
        <taxon>Gunneridae</taxon>
        <taxon>Pentapetalae</taxon>
        <taxon>rosids</taxon>
        <taxon>malvids</taxon>
        <taxon>Malvales</taxon>
        <taxon>Malvaceae</taxon>
        <taxon>Grewioideae</taxon>
        <taxon>Apeibeae</taxon>
        <taxon>Corchorus</taxon>
    </lineage>
</organism>
<evidence type="ECO:0000256" key="4">
    <source>
        <dbReference type="ARBA" id="ARBA00022833"/>
    </source>
</evidence>
<keyword evidence="8" id="KW-1185">Reference proteome</keyword>
<dbReference type="InterPro" id="IPR045877">
    <property type="entry name" value="ZFP36-like"/>
</dbReference>
<sequence>MPLYISKPVDASVEMEDLMTVAYTQGTPKTELCTNCQTSGRCAFGKRCKFAHGRERLRLVIHNNRYKSRLGISYDILSEIVDIGEIYQLSILSFSSPFAGLQHRFNPNKMGW</sequence>
<comment type="caution">
    <text evidence="7">The sequence shown here is derived from an EMBL/GenBank/DDBJ whole genome shotgun (WGS) entry which is preliminary data.</text>
</comment>
<evidence type="ECO:0000256" key="1">
    <source>
        <dbReference type="ARBA" id="ARBA00022723"/>
    </source>
</evidence>
<evidence type="ECO:0000256" key="2">
    <source>
        <dbReference type="ARBA" id="ARBA00022737"/>
    </source>
</evidence>
<dbReference type="SUPFAM" id="SSF90229">
    <property type="entry name" value="CCCH zinc finger"/>
    <property type="match status" value="1"/>
</dbReference>
<feature type="domain" description="C3H1-type" evidence="6">
    <location>
        <begin position="27"/>
        <end position="55"/>
    </location>
</feature>